<proteinExistence type="predicted"/>
<accession>A0A0E9PU40</accession>
<organism evidence="2">
    <name type="scientific">Anguilla anguilla</name>
    <name type="common">European freshwater eel</name>
    <name type="synonym">Muraena anguilla</name>
    <dbReference type="NCBI Taxonomy" id="7936"/>
    <lineage>
        <taxon>Eukaryota</taxon>
        <taxon>Metazoa</taxon>
        <taxon>Chordata</taxon>
        <taxon>Craniata</taxon>
        <taxon>Vertebrata</taxon>
        <taxon>Euteleostomi</taxon>
        <taxon>Actinopterygii</taxon>
        <taxon>Neopterygii</taxon>
        <taxon>Teleostei</taxon>
        <taxon>Anguilliformes</taxon>
        <taxon>Anguillidae</taxon>
        <taxon>Anguilla</taxon>
    </lineage>
</organism>
<feature type="region of interest" description="Disordered" evidence="1">
    <location>
        <begin position="53"/>
        <end position="79"/>
    </location>
</feature>
<dbReference type="EMBL" id="GBXM01100563">
    <property type="protein sequence ID" value="JAH08014.1"/>
    <property type="molecule type" value="Transcribed_RNA"/>
</dbReference>
<sequence length="79" mass="9488">MARIFYFRQANVDKMQDNVSNIDRVQLLNCKNEKWDRFKGVILEAHDVIYPKGKESPLKKRSPQWMNKPYGQFDRQKTV</sequence>
<evidence type="ECO:0000313" key="2">
    <source>
        <dbReference type="EMBL" id="JAH08014.1"/>
    </source>
</evidence>
<dbReference type="AlphaFoldDB" id="A0A0E9PU40"/>
<reference evidence="2" key="2">
    <citation type="journal article" date="2015" name="Fish Shellfish Immunol.">
        <title>Early steps in the European eel (Anguilla anguilla)-Vibrio vulnificus interaction in the gills: Role of the RtxA13 toxin.</title>
        <authorList>
            <person name="Callol A."/>
            <person name="Pajuelo D."/>
            <person name="Ebbesson L."/>
            <person name="Teles M."/>
            <person name="MacKenzie S."/>
            <person name="Amaro C."/>
        </authorList>
    </citation>
    <scope>NUCLEOTIDE SEQUENCE</scope>
</reference>
<evidence type="ECO:0000256" key="1">
    <source>
        <dbReference type="SAM" id="MobiDB-lite"/>
    </source>
</evidence>
<name>A0A0E9PU40_ANGAN</name>
<reference evidence="2" key="1">
    <citation type="submission" date="2014-11" db="EMBL/GenBank/DDBJ databases">
        <authorList>
            <person name="Amaro Gonzalez C."/>
        </authorList>
    </citation>
    <scope>NUCLEOTIDE SEQUENCE</scope>
</reference>
<protein>
    <submittedName>
        <fullName evidence="2">Uncharacterized protein</fullName>
    </submittedName>
</protein>